<keyword evidence="7" id="KW-0813">Transport</keyword>
<keyword evidence="9" id="KW-0349">Heme</keyword>
<evidence type="ECO:0000256" key="5">
    <source>
        <dbReference type="ARBA" id="ARBA00011558"/>
    </source>
</evidence>
<evidence type="ECO:0000256" key="8">
    <source>
        <dbReference type="ARBA" id="ARBA00022532"/>
    </source>
</evidence>
<dbReference type="GO" id="GO:0016020">
    <property type="term" value="C:membrane"/>
    <property type="evidence" value="ECO:0007669"/>
    <property type="project" value="UniProtKB-SubCell"/>
</dbReference>
<comment type="pathway">
    <text evidence="4">Carbohydrate metabolism; tricarboxylic acid cycle.</text>
</comment>
<keyword evidence="15 16" id="KW-0472">Membrane</keyword>
<dbReference type="RefSeq" id="WP_097062175.1">
    <property type="nucleotide sequence ID" value="NZ_OBMI01000001.1"/>
</dbReference>
<keyword evidence="11" id="KW-0479">Metal-binding</keyword>
<organism evidence="17 18">
    <name type="scientific">Sphingomonas guangdongensis</name>
    <dbReference type="NCBI Taxonomy" id="1141890"/>
    <lineage>
        <taxon>Bacteria</taxon>
        <taxon>Pseudomonadati</taxon>
        <taxon>Pseudomonadota</taxon>
        <taxon>Alphaproteobacteria</taxon>
        <taxon>Sphingomonadales</taxon>
        <taxon>Sphingomonadaceae</taxon>
        <taxon>Sphingomonas</taxon>
    </lineage>
</organism>
<keyword evidence="10 16" id="KW-0812">Transmembrane</keyword>
<evidence type="ECO:0000256" key="12">
    <source>
        <dbReference type="ARBA" id="ARBA00022982"/>
    </source>
</evidence>
<evidence type="ECO:0000256" key="13">
    <source>
        <dbReference type="ARBA" id="ARBA00022989"/>
    </source>
</evidence>
<dbReference type="InterPro" id="IPR034804">
    <property type="entry name" value="SQR/QFR_C/D"/>
</dbReference>
<accession>A0A285QB69</accession>
<evidence type="ECO:0000256" key="2">
    <source>
        <dbReference type="ARBA" id="ARBA00004050"/>
    </source>
</evidence>
<keyword evidence="13 16" id="KW-1133">Transmembrane helix</keyword>
<dbReference type="GO" id="GO:0020037">
    <property type="term" value="F:heme binding"/>
    <property type="evidence" value="ECO:0007669"/>
    <property type="project" value="InterPro"/>
</dbReference>
<feature type="transmembrane region" description="Helical" evidence="16">
    <location>
        <begin position="99"/>
        <end position="123"/>
    </location>
</feature>
<evidence type="ECO:0000256" key="11">
    <source>
        <dbReference type="ARBA" id="ARBA00022723"/>
    </source>
</evidence>
<keyword evidence="8" id="KW-0816">Tricarboxylic acid cycle</keyword>
<feature type="transmembrane region" description="Helical" evidence="16">
    <location>
        <begin position="34"/>
        <end position="51"/>
    </location>
</feature>
<dbReference type="AlphaFoldDB" id="A0A285QB69"/>
<dbReference type="NCBIfam" id="TIGR02968">
    <property type="entry name" value="succ_dehyd_anc"/>
    <property type="match status" value="1"/>
</dbReference>
<sequence>MGTGTELGRVRGLGSAKEGAHHWWRQRVTAGTNLLLMLWFIVSVARLPAYAHADVTRWVASPWVAIPLVLLIVSVFTHFRLGLQVVIEDYQHDARRIAALILLNVFTIGAGATAIFAILRIALTGTPK</sequence>
<evidence type="ECO:0000256" key="16">
    <source>
        <dbReference type="SAM" id="Phobius"/>
    </source>
</evidence>
<dbReference type="EMBL" id="OBMI01000001">
    <property type="protein sequence ID" value="SOB78758.1"/>
    <property type="molecule type" value="Genomic_DNA"/>
</dbReference>
<dbReference type="OrthoDB" id="9809280at2"/>
<dbReference type="SUPFAM" id="SSF81343">
    <property type="entry name" value="Fumarate reductase respiratory complex transmembrane subunits"/>
    <property type="match status" value="1"/>
</dbReference>
<gene>
    <name evidence="17" type="ORF">SAMN06297144_0200</name>
</gene>
<evidence type="ECO:0000256" key="3">
    <source>
        <dbReference type="ARBA" id="ARBA00004141"/>
    </source>
</evidence>
<evidence type="ECO:0000313" key="18">
    <source>
        <dbReference type="Proteomes" id="UP000219494"/>
    </source>
</evidence>
<dbReference type="InterPro" id="IPR014312">
    <property type="entry name" value="Succ_DH_anchor"/>
</dbReference>
<evidence type="ECO:0000256" key="14">
    <source>
        <dbReference type="ARBA" id="ARBA00023004"/>
    </source>
</evidence>
<dbReference type="Gene3D" id="1.20.1300.10">
    <property type="entry name" value="Fumarate reductase/succinate dehydrogenase, transmembrane subunit"/>
    <property type="match status" value="1"/>
</dbReference>
<evidence type="ECO:0000256" key="6">
    <source>
        <dbReference type="ARBA" id="ARBA00019425"/>
    </source>
</evidence>
<evidence type="ECO:0000313" key="17">
    <source>
        <dbReference type="EMBL" id="SOB78758.1"/>
    </source>
</evidence>
<evidence type="ECO:0000256" key="1">
    <source>
        <dbReference type="ARBA" id="ARBA00001971"/>
    </source>
</evidence>
<evidence type="ECO:0000256" key="15">
    <source>
        <dbReference type="ARBA" id="ARBA00023136"/>
    </source>
</evidence>
<dbReference type="UniPathway" id="UPA00223"/>
<dbReference type="Proteomes" id="UP000219494">
    <property type="component" value="Unassembled WGS sequence"/>
</dbReference>
<protein>
    <recommendedName>
        <fullName evidence="6">Succinate dehydrogenase hydrophobic membrane anchor subunit</fullName>
    </recommendedName>
</protein>
<dbReference type="CDD" id="cd03495">
    <property type="entry name" value="SQR_TypeC_SdhD_like"/>
    <property type="match status" value="1"/>
</dbReference>
<comment type="subunit">
    <text evidence="5">Part of an enzyme complex containing four subunits: a flavoprotein, an iron-sulfur protein, plus two membrane-anchoring proteins, SdhC and SdhD.</text>
</comment>
<comment type="function">
    <text evidence="2">Membrane-anchoring subunit of succinate dehydrogenase (SDH).</text>
</comment>
<evidence type="ECO:0000256" key="4">
    <source>
        <dbReference type="ARBA" id="ARBA00005163"/>
    </source>
</evidence>
<keyword evidence="12" id="KW-0249">Electron transport</keyword>
<name>A0A285QB69_9SPHN</name>
<dbReference type="GO" id="GO:0046872">
    <property type="term" value="F:metal ion binding"/>
    <property type="evidence" value="ECO:0007669"/>
    <property type="project" value="UniProtKB-KW"/>
</dbReference>
<keyword evidence="14" id="KW-0408">Iron</keyword>
<evidence type="ECO:0000256" key="10">
    <source>
        <dbReference type="ARBA" id="ARBA00022692"/>
    </source>
</evidence>
<feature type="transmembrane region" description="Helical" evidence="16">
    <location>
        <begin position="63"/>
        <end position="87"/>
    </location>
</feature>
<proteinExistence type="predicted"/>
<comment type="cofactor">
    <cofactor evidence="1">
        <name>heme</name>
        <dbReference type="ChEBI" id="CHEBI:30413"/>
    </cofactor>
</comment>
<comment type="subcellular location">
    <subcellularLocation>
        <location evidence="3">Membrane</location>
        <topology evidence="3">Multi-pass membrane protein</topology>
    </subcellularLocation>
</comment>
<reference evidence="17 18" key="1">
    <citation type="submission" date="2017-07" db="EMBL/GenBank/DDBJ databases">
        <authorList>
            <person name="Sun Z.S."/>
            <person name="Albrecht U."/>
            <person name="Echele G."/>
            <person name="Lee C.C."/>
        </authorList>
    </citation>
    <scope>NUCLEOTIDE SEQUENCE [LARGE SCALE GENOMIC DNA]</scope>
    <source>
        <strain evidence="17 18">CGMCC 1.12672</strain>
    </source>
</reference>
<dbReference type="InterPro" id="IPR000701">
    <property type="entry name" value="SuccDH_FuR_B_TM-su"/>
</dbReference>
<evidence type="ECO:0000256" key="9">
    <source>
        <dbReference type="ARBA" id="ARBA00022617"/>
    </source>
</evidence>
<dbReference type="Pfam" id="PF01127">
    <property type="entry name" value="Sdh_cyt"/>
    <property type="match status" value="1"/>
</dbReference>
<keyword evidence="18" id="KW-1185">Reference proteome</keyword>
<evidence type="ECO:0000256" key="7">
    <source>
        <dbReference type="ARBA" id="ARBA00022448"/>
    </source>
</evidence>
<dbReference type="GO" id="GO:0006099">
    <property type="term" value="P:tricarboxylic acid cycle"/>
    <property type="evidence" value="ECO:0007669"/>
    <property type="project" value="UniProtKB-UniPathway"/>
</dbReference>